<accession>J3N8X4</accession>
<dbReference type="AlphaFoldDB" id="J3N8X4"/>
<keyword evidence="3" id="KW-1185">Reference proteome</keyword>
<reference evidence="2" key="1">
    <citation type="journal article" date="2013" name="Nat. Commun.">
        <title>Whole-genome sequencing of Oryza brachyantha reveals mechanisms underlying Oryza genome evolution.</title>
        <authorList>
            <person name="Chen J."/>
            <person name="Huang Q."/>
            <person name="Gao D."/>
            <person name="Wang J."/>
            <person name="Lang Y."/>
            <person name="Liu T."/>
            <person name="Li B."/>
            <person name="Bai Z."/>
            <person name="Luis Goicoechea J."/>
            <person name="Liang C."/>
            <person name="Chen C."/>
            <person name="Zhang W."/>
            <person name="Sun S."/>
            <person name="Liao Y."/>
            <person name="Zhang X."/>
            <person name="Yang L."/>
            <person name="Song C."/>
            <person name="Wang M."/>
            <person name="Shi J."/>
            <person name="Liu G."/>
            <person name="Liu J."/>
            <person name="Zhou H."/>
            <person name="Zhou W."/>
            <person name="Yu Q."/>
            <person name="An N."/>
            <person name="Chen Y."/>
            <person name="Cai Q."/>
            <person name="Wang B."/>
            <person name="Liu B."/>
            <person name="Min J."/>
            <person name="Huang Y."/>
            <person name="Wu H."/>
            <person name="Li Z."/>
            <person name="Zhang Y."/>
            <person name="Yin Y."/>
            <person name="Song W."/>
            <person name="Jiang J."/>
            <person name="Jackson S.A."/>
            <person name="Wing R.A."/>
            <person name="Wang J."/>
            <person name="Chen M."/>
        </authorList>
    </citation>
    <scope>NUCLEOTIDE SEQUENCE [LARGE SCALE GENOMIC DNA]</scope>
    <source>
        <strain evidence="2">cv. IRGC 101232</strain>
    </source>
</reference>
<protein>
    <submittedName>
        <fullName evidence="2">Uncharacterized protein</fullName>
    </submittedName>
</protein>
<name>J3N8X4_ORYBR</name>
<dbReference type="Gramene" id="OB11G22600.1">
    <property type="protein sequence ID" value="OB11G22600.1"/>
    <property type="gene ID" value="OB11G22600"/>
</dbReference>
<evidence type="ECO:0000313" key="3">
    <source>
        <dbReference type="Proteomes" id="UP000006038"/>
    </source>
</evidence>
<dbReference type="Proteomes" id="UP000006038">
    <property type="component" value="Chromosome 11"/>
</dbReference>
<proteinExistence type="predicted"/>
<evidence type="ECO:0000313" key="2">
    <source>
        <dbReference type="EnsemblPlants" id="OB11G22600.1"/>
    </source>
</evidence>
<sequence>MVAAWASFPRPSSFCSIDEMIRHDARRAPMTFLYATDSRFRSSTVSSSPPPAPPAERATRSMNSTISSYRSACSASFALYTLSSLVGSAGDMAASSSSSSGHTEGYRVRARSSGSGRVFVEATRGGRRWGGDSFEAEAPPHSGLGGGWGPPVSVGGGHVAVQGGAERAVRRGERVRLVCRVVCRVGGRRCGGVDTWGGFRWVGMVFAVWWTVCDSGGCELGRSRPDRR</sequence>
<reference evidence="2" key="2">
    <citation type="submission" date="2013-04" db="UniProtKB">
        <authorList>
            <consortium name="EnsemblPlants"/>
        </authorList>
    </citation>
    <scope>IDENTIFICATION</scope>
</reference>
<dbReference type="HOGENOM" id="CLU_1216384_0_0_1"/>
<evidence type="ECO:0000256" key="1">
    <source>
        <dbReference type="SAM" id="MobiDB-lite"/>
    </source>
</evidence>
<organism evidence="2">
    <name type="scientific">Oryza brachyantha</name>
    <name type="common">malo sina</name>
    <dbReference type="NCBI Taxonomy" id="4533"/>
    <lineage>
        <taxon>Eukaryota</taxon>
        <taxon>Viridiplantae</taxon>
        <taxon>Streptophyta</taxon>
        <taxon>Embryophyta</taxon>
        <taxon>Tracheophyta</taxon>
        <taxon>Spermatophyta</taxon>
        <taxon>Magnoliopsida</taxon>
        <taxon>Liliopsida</taxon>
        <taxon>Poales</taxon>
        <taxon>Poaceae</taxon>
        <taxon>BOP clade</taxon>
        <taxon>Oryzoideae</taxon>
        <taxon>Oryzeae</taxon>
        <taxon>Oryzinae</taxon>
        <taxon>Oryza</taxon>
    </lineage>
</organism>
<feature type="region of interest" description="Disordered" evidence="1">
    <location>
        <begin position="41"/>
        <end position="63"/>
    </location>
</feature>
<dbReference type="EnsemblPlants" id="OB11G22600.1">
    <property type="protein sequence ID" value="OB11G22600.1"/>
    <property type="gene ID" value="OB11G22600"/>
</dbReference>